<dbReference type="EMBL" id="JANGAB010000001">
    <property type="protein sequence ID" value="MCQ4948496.1"/>
    <property type="molecule type" value="Genomic_DNA"/>
</dbReference>
<evidence type="ECO:0000256" key="2">
    <source>
        <dbReference type="ARBA" id="ARBA00022692"/>
    </source>
</evidence>
<name>A0AAW5KAZ7_9FIRM</name>
<proteinExistence type="predicted"/>
<keyword evidence="3 5" id="KW-1133">Transmembrane helix</keyword>
<feature type="transmembrane region" description="Helical" evidence="5">
    <location>
        <begin position="49"/>
        <end position="66"/>
    </location>
</feature>
<feature type="transmembrane region" description="Helical" evidence="5">
    <location>
        <begin position="98"/>
        <end position="118"/>
    </location>
</feature>
<reference evidence="7" key="1">
    <citation type="submission" date="2022-06" db="EMBL/GenBank/DDBJ databases">
        <title>Isolation of gut microbiota from human fecal samples.</title>
        <authorList>
            <person name="Pamer E.G."/>
            <person name="Barat B."/>
            <person name="Waligurski E."/>
            <person name="Medina S."/>
            <person name="Paddock L."/>
            <person name="Mostad J."/>
        </authorList>
    </citation>
    <scope>NUCLEOTIDE SEQUENCE</scope>
    <source>
        <strain evidence="7">DFI.7.96</strain>
    </source>
</reference>
<feature type="transmembrane region" description="Helical" evidence="5">
    <location>
        <begin position="390"/>
        <end position="411"/>
    </location>
</feature>
<feature type="transmembrane region" description="Helical" evidence="5">
    <location>
        <begin position="271"/>
        <end position="291"/>
    </location>
</feature>
<dbReference type="Proteomes" id="UP001205063">
    <property type="component" value="Unassembled WGS sequence"/>
</dbReference>
<feature type="transmembrane region" description="Helical" evidence="5">
    <location>
        <begin position="73"/>
        <end position="92"/>
    </location>
</feature>
<keyword evidence="7" id="KW-0436">Ligase</keyword>
<feature type="transmembrane region" description="Helical" evidence="5">
    <location>
        <begin position="191"/>
        <end position="209"/>
    </location>
</feature>
<evidence type="ECO:0000256" key="5">
    <source>
        <dbReference type="SAM" id="Phobius"/>
    </source>
</evidence>
<accession>A0AAW5KAZ7</accession>
<dbReference type="RefSeq" id="WP_256135342.1">
    <property type="nucleotide sequence ID" value="NZ_JANGAB010000001.1"/>
</dbReference>
<evidence type="ECO:0000313" key="7">
    <source>
        <dbReference type="EMBL" id="MCQ4948496.1"/>
    </source>
</evidence>
<comment type="caution">
    <text evidence="7">The sequence shown here is derived from an EMBL/GenBank/DDBJ whole genome shotgun (WGS) entry which is preliminary data.</text>
</comment>
<dbReference type="PANTHER" id="PTHR37422:SF13">
    <property type="entry name" value="LIPOPOLYSACCHARIDE BIOSYNTHESIS PROTEIN PA4999-RELATED"/>
    <property type="match status" value="1"/>
</dbReference>
<comment type="subcellular location">
    <subcellularLocation>
        <location evidence="1">Membrane</location>
        <topology evidence="1">Multi-pass membrane protein</topology>
    </subcellularLocation>
</comment>
<dbReference type="InterPro" id="IPR051533">
    <property type="entry name" value="WaaL-like"/>
</dbReference>
<keyword evidence="4 5" id="KW-0472">Membrane</keyword>
<dbReference type="Pfam" id="PF04932">
    <property type="entry name" value="Wzy_C"/>
    <property type="match status" value="1"/>
</dbReference>
<feature type="domain" description="O-antigen ligase-related" evidence="6">
    <location>
        <begin position="224"/>
        <end position="396"/>
    </location>
</feature>
<feature type="transmembrane region" description="Helical" evidence="5">
    <location>
        <begin position="423"/>
        <end position="448"/>
    </location>
</feature>
<evidence type="ECO:0000256" key="4">
    <source>
        <dbReference type="ARBA" id="ARBA00023136"/>
    </source>
</evidence>
<dbReference type="AlphaFoldDB" id="A0AAW5KAZ7"/>
<organism evidence="7 8">
    <name type="scientific">Bittarella massiliensis</name>
    <name type="common">ex Durand et al. 2017</name>
    <dbReference type="NCBI Taxonomy" id="1720313"/>
    <lineage>
        <taxon>Bacteria</taxon>
        <taxon>Bacillati</taxon>
        <taxon>Bacillota</taxon>
        <taxon>Clostridia</taxon>
        <taxon>Eubacteriales</taxon>
        <taxon>Oscillospiraceae</taxon>
        <taxon>Bittarella (ex Durand et al. 2017)</taxon>
    </lineage>
</organism>
<dbReference type="InterPro" id="IPR007016">
    <property type="entry name" value="O-antigen_ligase-rel_domated"/>
</dbReference>
<feature type="transmembrane region" description="Helical" evidence="5">
    <location>
        <begin position="454"/>
        <end position="472"/>
    </location>
</feature>
<feature type="transmembrane region" description="Helical" evidence="5">
    <location>
        <begin position="130"/>
        <end position="154"/>
    </location>
</feature>
<evidence type="ECO:0000256" key="1">
    <source>
        <dbReference type="ARBA" id="ARBA00004141"/>
    </source>
</evidence>
<feature type="transmembrane region" description="Helical" evidence="5">
    <location>
        <begin position="216"/>
        <end position="235"/>
    </location>
</feature>
<gene>
    <name evidence="7" type="ORF">NE646_02270</name>
</gene>
<feature type="transmembrane region" description="Helical" evidence="5">
    <location>
        <begin position="241"/>
        <end position="259"/>
    </location>
</feature>
<protein>
    <submittedName>
        <fullName evidence="7">O-antigen ligase family protein</fullName>
    </submittedName>
</protein>
<dbReference type="GO" id="GO:0016020">
    <property type="term" value="C:membrane"/>
    <property type="evidence" value="ECO:0007669"/>
    <property type="project" value="UniProtKB-SubCell"/>
</dbReference>
<evidence type="ECO:0000259" key="6">
    <source>
        <dbReference type="Pfam" id="PF04932"/>
    </source>
</evidence>
<keyword evidence="2 5" id="KW-0812">Transmembrane</keyword>
<feature type="transmembrane region" description="Helical" evidence="5">
    <location>
        <begin position="24"/>
        <end position="43"/>
    </location>
</feature>
<evidence type="ECO:0000256" key="3">
    <source>
        <dbReference type="ARBA" id="ARBA00022989"/>
    </source>
</evidence>
<dbReference type="GO" id="GO:0016874">
    <property type="term" value="F:ligase activity"/>
    <property type="evidence" value="ECO:0007669"/>
    <property type="project" value="UniProtKB-KW"/>
</dbReference>
<dbReference type="PANTHER" id="PTHR37422">
    <property type="entry name" value="TEICHURONIC ACID BIOSYNTHESIS PROTEIN TUAE"/>
    <property type="match status" value="1"/>
</dbReference>
<sequence>MEAKSSTRLTVQTVLEKTILNRELFCIGLLVYSYVLGLVPIAVSNQGTARYVLAWAAVILLYDLFTKRFTFRFYGNGYLIAFMAAVGITYLVNGLPDISSGLADAAFIVVLFFLFYTMKMDMDREALKKFLRHISGFSSFLLFGNTVVSFWLLWNGYSIPYLHDYGYATRLYYIGISREGRFCGPQGNPNLLGWFAMTGFVCTVLYLVLREKRGKLVWTYGIVSCVFQWVCVALSESRGALIALYGGAAVAGFLYLVFCNKIRKKRWPVKAFTFIAVCLVCVALMSASRAVGKATIGVIRDNITVQQGGNMSEEILLTQREFNGDLSTGRLVLMKTGLKAAWNENIILGVGAPNAPDRWLDYKPADFAGETSDAGNMHNLFVQLILNNGIVGLLLVCLFLWYCISCAWRAFFRCRCSSKDRSIMSALLFGISSFGLVGMVDSILIYPYAQYLDLLFFLFLGGLIQYIALSFGDEAVRDPIAQKIGSVFHRRQKGKEEDGDTH</sequence>
<evidence type="ECO:0000313" key="8">
    <source>
        <dbReference type="Proteomes" id="UP001205063"/>
    </source>
</evidence>